<name>A0AAE1T646_9LAMI</name>
<sequence>MTSKNFAGIGPRVSTDENYHIQTIKTKAYLRAKSLWHVVEYDFRPSALRANPTLAQIKKHEKGHMPKDERMFSSLNKFAKIKVKLGNDRSVQAEGKGSICVYTKQALRKIFVKGFTRDLLEIAIEDDSPGQVDMGAAKHILRYAKGTYDYGIW</sequence>
<organism evidence="2 3">
    <name type="scientific">Sesamum angolense</name>
    <dbReference type="NCBI Taxonomy" id="2727404"/>
    <lineage>
        <taxon>Eukaryota</taxon>
        <taxon>Viridiplantae</taxon>
        <taxon>Streptophyta</taxon>
        <taxon>Embryophyta</taxon>
        <taxon>Tracheophyta</taxon>
        <taxon>Spermatophyta</taxon>
        <taxon>Magnoliopsida</taxon>
        <taxon>eudicotyledons</taxon>
        <taxon>Gunneridae</taxon>
        <taxon>Pentapetalae</taxon>
        <taxon>asterids</taxon>
        <taxon>lamiids</taxon>
        <taxon>Lamiales</taxon>
        <taxon>Pedaliaceae</taxon>
        <taxon>Sesamum</taxon>
    </lineage>
</organism>
<dbReference type="Pfam" id="PF22936">
    <property type="entry name" value="Pol_BBD"/>
    <property type="match status" value="1"/>
</dbReference>
<feature type="domain" description="Retrovirus-related Pol polyprotein from transposon TNT 1-94-like beta-barrel" evidence="1">
    <location>
        <begin position="64"/>
        <end position="109"/>
    </location>
</feature>
<evidence type="ECO:0000313" key="2">
    <source>
        <dbReference type="EMBL" id="KAK4382160.1"/>
    </source>
</evidence>
<reference evidence="2" key="2">
    <citation type="journal article" date="2024" name="Plant">
        <title>Genomic evolution and insights into agronomic trait innovations of Sesamum species.</title>
        <authorList>
            <person name="Miao H."/>
            <person name="Wang L."/>
            <person name="Qu L."/>
            <person name="Liu H."/>
            <person name="Sun Y."/>
            <person name="Le M."/>
            <person name="Wang Q."/>
            <person name="Wei S."/>
            <person name="Zheng Y."/>
            <person name="Lin W."/>
            <person name="Duan Y."/>
            <person name="Cao H."/>
            <person name="Xiong S."/>
            <person name="Wang X."/>
            <person name="Wei L."/>
            <person name="Li C."/>
            <person name="Ma Q."/>
            <person name="Ju M."/>
            <person name="Zhao R."/>
            <person name="Li G."/>
            <person name="Mu C."/>
            <person name="Tian Q."/>
            <person name="Mei H."/>
            <person name="Zhang T."/>
            <person name="Gao T."/>
            <person name="Zhang H."/>
        </authorList>
    </citation>
    <scope>NUCLEOTIDE SEQUENCE</scope>
    <source>
        <strain evidence="2">K16</strain>
    </source>
</reference>
<comment type="caution">
    <text evidence="2">The sequence shown here is derived from an EMBL/GenBank/DDBJ whole genome shotgun (WGS) entry which is preliminary data.</text>
</comment>
<protein>
    <recommendedName>
        <fullName evidence="1">Retrovirus-related Pol polyprotein from transposon TNT 1-94-like beta-barrel domain-containing protein</fullName>
    </recommendedName>
</protein>
<reference evidence="2" key="1">
    <citation type="submission" date="2020-06" db="EMBL/GenBank/DDBJ databases">
        <authorList>
            <person name="Li T."/>
            <person name="Hu X."/>
            <person name="Zhang T."/>
            <person name="Song X."/>
            <person name="Zhang H."/>
            <person name="Dai N."/>
            <person name="Sheng W."/>
            <person name="Hou X."/>
            <person name="Wei L."/>
        </authorList>
    </citation>
    <scope>NUCLEOTIDE SEQUENCE</scope>
    <source>
        <strain evidence="2">K16</strain>
        <tissue evidence="2">Leaf</tissue>
    </source>
</reference>
<dbReference type="InterPro" id="IPR054722">
    <property type="entry name" value="PolX-like_BBD"/>
</dbReference>
<dbReference type="Proteomes" id="UP001289374">
    <property type="component" value="Unassembled WGS sequence"/>
</dbReference>
<dbReference type="EMBL" id="JACGWL010000750">
    <property type="protein sequence ID" value="KAK4382160.1"/>
    <property type="molecule type" value="Genomic_DNA"/>
</dbReference>
<keyword evidence="3" id="KW-1185">Reference proteome</keyword>
<dbReference type="AlphaFoldDB" id="A0AAE1T646"/>
<proteinExistence type="predicted"/>
<gene>
    <name evidence="2" type="ORF">Sango_2898900</name>
</gene>
<evidence type="ECO:0000259" key="1">
    <source>
        <dbReference type="Pfam" id="PF22936"/>
    </source>
</evidence>
<evidence type="ECO:0000313" key="3">
    <source>
        <dbReference type="Proteomes" id="UP001289374"/>
    </source>
</evidence>
<accession>A0AAE1T646</accession>